<dbReference type="SUPFAM" id="SSF53474">
    <property type="entry name" value="alpha/beta-Hydrolases"/>
    <property type="match status" value="1"/>
</dbReference>
<gene>
    <name evidence="2" type="ORF">GCM10009789_87390</name>
</gene>
<keyword evidence="3" id="KW-1185">Reference proteome</keyword>
<dbReference type="Gene3D" id="1.10.10.800">
    <property type="match status" value="1"/>
</dbReference>
<dbReference type="InterPro" id="IPR000383">
    <property type="entry name" value="Xaa-Pro-like_dom"/>
</dbReference>
<name>A0ABN2EWY5_9ACTN</name>
<dbReference type="PANTHER" id="PTHR47751:SF2">
    <property type="entry name" value="DLTD N-TERMINAL DOMAIN PROTEIN (AFU_ORTHOLOGUE AFUA_8G00380)-RELATED"/>
    <property type="match status" value="1"/>
</dbReference>
<comment type="caution">
    <text evidence="2">The sequence shown here is derived from an EMBL/GenBank/DDBJ whole genome shotgun (WGS) entry which is preliminary data.</text>
</comment>
<evidence type="ECO:0000313" key="3">
    <source>
        <dbReference type="Proteomes" id="UP001500393"/>
    </source>
</evidence>
<organism evidence="2 3">
    <name type="scientific">Kribbella sancticallisti</name>
    <dbReference type="NCBI Taxonomy" id="460087"/>
    <lineage>
        <taxon>Bacteria</taxon>
        <taxon>Bacillati</taxon>
        <taxon>Actinomycetota</taxon>
        <taxon>Actinomycetes</taxon>
        <taxon>Propionibacteriales</taxon>
        <taxon>Kribbellaceae</taxon>
        <taxon>Kribbella</taxon>
    </lineage>
</organism>
<dbReference type="Gene3D" id="3.40.50.1820">
    <property type="entry name" value="alpha/beta hydrolase"/>
    <property type="match status" value="1"/>
</dbReference>
<evidence type="ECO:0000313" key="2">
    <source>
        <dbReference type="EMBL" id="GAA1620233.1"/>
    </source>
</evidence>
<sequence>MSEIVHFTSEDVELEALFFRPDGPGPHPVIVMAGGWCYVKELVQPRYARVFAEAGFASLIFDYRGFGGSAGEVRQHLDPQGQIQDYRNAISFVETLDDIDAQRIGVWGISYSGGHSLIVGALDSRVRAVASVVPVVDGLETMRRAHGTMGFRRLRQATLESRRKLYATGEHDYMKHSSTTPESELCTWPFPGSPPLFQMLKETEAPAYENRNTVASAELLMEYAVEPHIRQLVDTPTLMVLADNDDFTWSDLETRAYQAIPTPDKRLHVVADTDHHQLYRDPEKTRQAATVCSDWFLRHL</sequence>
<proteinExistence type="predicted"/>
<reference evidence="2 3" key="1">
    <citation type="journal article" date="2019" name="Int. J. Syst. Evol. Microbiol.">
        <title>The Global Catalogue of Microorganisms (GCM) 10K type strain sequencing project: providing services to taxonomists for standard genome sequencing and annotation.</title>
        <authorList>
            <consortium name="The Broad Institute Genomics Platform"/>
            <consortium name="The Broad Institute Genome Sequencing Center for Infectious Disease"/>
            <person name="Wu L."/>
            <person name="Ma J."/>
        </authorList>
    </citation>
    <scope>NUCLEOTIDE SEQUENCE [LARGE SCALE GENOMIC DNA]</scope>
    <source>
        <strain evidence="2 3">JCM 14969</strain>
    </source>
</reference>
<dbReference type="Proteomes" id="UP001500393">
    <property type="component" value="Unassembled WGS sequence"/>
</dbReference>
<dbReference type="InterPro" id="IPR051411">
    <property type="entry name" value="Polyketide_trans_af380"/>
</dbReference>
<dbReference type="InterPro" id="IPR029058">
    <property type="entry name" value="AB_hydrolase_fold"/>
</dbReference>
<protein>
    <submittedName>
        <fullName evidence="2">Alpha/beta hydrolase</fullName>
    </submittedName>
</protein>
<dbReference type="RefSeq" id="WP_344222718.1">
    <property type="nucleotide sequence ID" value="NZ_BAAAOS010000074.1"/>
</dbReference>
<feature type="domain" description="Xaa-Pro dipeptidyl-peptidase-like" evidence="1">
    <location>
        <begin position="12"/>
        <end position="268"/>
    </location>
</feature>
<dbReference type="GO" id="GO:0016787">
    <property type="term" value="F:hydrolase activity"/>
    <property type="evidence" value="ECO:0007669"/>
    <property type="project" value="UniProtKB-KW"/>
</dbReference>
<dbReference type="PANTHER" id="PTHR47751">
    <property type="entry name" value="SUPERFAMILY HYDROLASE, PUTATIVE (AFU_ORTHOLOGUE AFUA_2G16580)-RELATED"/>
    <property type="match status" value="1"/>
</dbReference>
<dbReference type="Pfam" id="PF02129">
    <property type="entry name" value="Peptidase_S15"/>
    <property type="match status" value="1"/>
</dbReference>
<keyword evidence="2" id="KW-0378">Hydrolase</keyword>
<evidence type="ECO:0000259" key="1">
    <source>
        <dbReference type="Pfam" id="PF02129"/>
    </source>
</evidence>
<accession>A0ABN2EWY5</accession>
<dbReference type="EMBL" id="BAAAOS010000074">
    <property type="protein sequence ID" value="GAA1620233.1"/>
    <property type="molecule type" value="Genomic_DNA"/>
</dbReference>